<dbReference type="CDD" id="cd07561">
    <property type="entry name" value="Peptidase_S41_CPP_like"/>
    <property type="match status" value="1"/>
</dbReference>
<protein>
    <recommendedName>
        <fullName evidence="1">Tail specific protease domain-containing protein</fullName>
    </recommendedName>
</protein>
<dbReference type="Pfam" id="PF03572">
    <property type="entry name" value="Peptidase_S41"/>
    <property type="match status" value="1"/>
</dbReference>
<dbReference type="SMART" id="SM00245">
    <property type="entry name" value="TSPc"/>
    <property type="match status" value="1"/>
</dbReference>
<dbReference type="SUPFAM" id="SSF52096">
    <property type="entry name" value="ClpP/crotonase"/>
    <property type="match status" value="1"/>
</dbReference>
<evidence type="ECO:0000313" key="2">
    <source>
        <dbReference type="EMBL" id="SVA40672.1"/>
    </source>
</evidence>
<feature type="domain" description="Tail specific protease" evidence="1">
    <location>
        <begin position="195"/>
        <end position="412"/>
    </location>
</feature>
<dbReference type="Gene3D" id="2.30.42.10">
    <property type="match status" value="1"/>
</dbReference>
<dbReference type="Gene3D" id="3.30.750.170">
    <property type="match status" value="1"/>
</dbReference>
<proteinExistence type="predicted"/>
<dbReference type="InterPro" id="IPR041613">
    <property type="entry name" value="Pept_S41_N"/>
</dbReference>
<dbReference type="InterPro" id="IPR036034">
    <property type="entry name" value="PDZ_sf"/>
</dbReference>
<dbReference type="EMBL" id="UINC01009053">
    <property type="protein sequence ID" value="SVA40672.1"/>
    <property type="molecule type" value="Genomic_DNA"/>
</dbReference>
<dbReference type="PANTHER" id="PTHR32060">
    <property type="entry name" value="TAIL-SPECIFIC PROTEASE"/>
    <property type="match status" value="1"/>
</dbReference>
<dbReference type="GO" id="GO:0030288">
    <property type="term" value="C:outer membrane-bounded periplasmic space"/>
    <property type="evidence" value="ECO:0007669"/>
    <property type="project" value="TreeGrafter"/>
</dbReference>
<reference evidence="2" key="1">
    <citation type="submission" date="2018-05" db="EMBL/GenBank/DDBJ databases">
        <authorList>
            <person name="Lanie J.A."/>
            <person name="Ng W.-L."/>
            <person name="Kazmierczak K.M."/>
            <person name="Andrzejewski T.M."/>
            <person name="Davidsen T.M."/>
            <person name="Wayne K.J."/>
            <person name="Tettelin H."/>
            <person name="Glass J.I."/>
            <person name="Rusch D."/>
            <person name="Podicherti R."/>
            <person name="Tsui H.-C.T."/>
            <person name="Winkler M.E."/>
        </authorList>
    </citation>
    <scope>NUCLEOTIDE SEQUENCE</scope>
</reference>
<name>A0A381VK52_9ZZZZ</name>
<dbReference type="GO" id="GO:0004175">
    <property type="term" value="F:endopeptidase activity"/>
    <property type="evidence" value="ECO:0007669"/>
    <property type="project" value="TreeGrafter"/>
</dbReference>
<dbReference type="PANTHER" id="PTHR32060:SF30">
    <property type="entry name" value="CARBOXY-TERMINAL PROCESSING PROTEASE CTPA"/>
    <property type="match status" value="1"/>
</dbReference>
<organism evidence="2">
    <name type="scientific">marine metagenome</name>
    <dbReference type="NCBI Taxonomy" id="408172"/>
    <lineage>
        <taxon>unclassified sequences</taxon>
        <taxon>metagenomes</taxon>
        <taxon>ecological metagenomes</taxon>
    </lineage>
</organism>
<dbReference type="InterPro" id="IPR005151">
    <property type="entry name" value="Tail-specific_protease"/>
</dbReference>
<dbReference type="GO" id="GO:0007165">
    <property type="term" value="P:signal transduction"/>
    <property type="evidence" value="ECO:0007669"/>
    <property type="project" value="TreeGrafter"/>
</dbReference>
<accession>A0A381VK52</accession>
<evidence type="ECO:0000259" key="1">
    <source>
        <dbReference type="SMART" id="SM00245"/>
    </source>
</evidence>
<gene>
    <name evidence="2" type="ORF">METZ01_LOCUS93526</name>
</gene>
<dbReference type="AlphaFoldDB" id="A0A381VK52"/>
<sequence length="483" mass="55007">MKKTYILFFISIILFSCFEDSDDNIVFASNINDFVWKGMNATYLYKQNIEDLANNRFSSSEEYADFLNLFENPEDLFESLIYQRETIDKFSFIVDDYIALQQYLSGISNSNGMEYGLRYAPGSSYDVYGYVRYVHPNTNAEENNIQRGNVFNKINNTPLTIDNYSDLLSSDNYTVNFANYLDQNTSETSDDQIISNDINIELSKVSYEKNPIHISSIIEAQNQSIGYLMFNRFIGDYNDELISVFSNFKSNNISDLILDLRYNPGGSVNTSILLSSLITGQFTGEIISTEQWNDEIQAYYLNNDPEFLINRFIGNSNSLNLNRVFIITTQSSASASELVINCLDPYIDVIHIGTNTYGKYQASVTLYDSESFTLEGANPNHTYALQPLVLKTLNSIGNTDYFNGLAPDIILEENTANLGVLGDENEPLLALALQQITLDRKVIDIISPIKLIDDSNRFELLQKEMYIDLKNGFFKKNEITNEF</sequence>
<dbReference type="Pfam" id="PF18294">
    <property type="entry name" value="Pept_S41_N"/>
    <property type="match status" value="1"/>
</dbReference>
<dbReference type="InterPro" id="IPR029045">
    <property type="entry name" value="ClpP/crotonase-like_dom_sf"/>
</dbReference>
<dbReference type="Gene3D" id="3.90.226.10">
    <property type="entry name" value="2-enoyl-CoA Hydratase, Chain A, domain 1"/>
    <property type="match status" value="1"/>
</dbReference>
<dbReference type="PROSITE" id="PS51257">
    <property type="entry name" value="PROKAR_LIPOPROTEIN"/>
    <property type="match status" value="1"/>
</dbReference>
<dbReference type="GO" id="GO:0008236">
    <property type="term" value="F:serine-type peptidase activity"/>
    <property type="evidence" value="ECO:0007669"/>
    <property type="project" value="InterPro"/>
</dbReference>
<dbReference type="GO" id="GO:0006508">
    <property type="term" value="P:proteolysis"/>
    <property type="evidence" value="ECO:0007669"/>
    <property type="project" value="InterPro"/>
</dbReference>